<organism evidence="1 2">
    <name type="scientific">Entomophthora muscae</name>
    <dbReference type="NCBI Taxonomy" id="34485"/>
    <lineage>
        <taxon>Eukaryota</taxon>
        <taxon>Fungi</taxon>
        <taxon>Fungi incertae sedis</taxon>
        <taxon>Zoopagomycota</taxon>
        <taxon>Entomophthoromycotina</taxon>
        <taxon>Entomophthoromycetes</taxon>
        <taxon>Entomophthorales</taxon>
        <taxon>Entomophthoraceae</taxon>
        <taxon>Entomophthora</taxon>
    </lineage>
</organism>
<reference evidence="1" key="1">
    <citation type="submission" date="2022-04" db="EMBL/GenBank/DDBJ databases">
        <title>Genome of the entomopathogenic fungus Entomophthora muscae.</title>
        <authorList>
            <person name="Elya C."/>
            <person name="Lovett B.R."/>
            <person name="Lee E."/>
            <person name="Macias A.M."/>
            <person name="Hajek A.E."/>
            <person name="De Bivort B.L."/>
            <person name="Kasson M.T."/>
            <person name="De Fine Licht H.H."/>
            <person name="Stajich J.E."/>
        </authorList>
    </citation>
    <scope>NUCLEOTIDE SEQUENCE</scope>
    <source>
        <strain evidence="1">Berkeley</strain>
    </source>
</reference>
<protein>
    <submittedName>
        <fullName evidence="1">Uncharacterized protein</fullName>
    </submittedName>
</protein>
<proteinExistence type="predicted"/>
<sequence length="239" mass="25664">MKIVCRFQLNLVLCLAFLSSIFCQDAVNGQPKDVELSKGIVISLGAIMMILGLLFLFVGKYFLRVIVFVSGAILAGFLTVSLFRYIRGDAALTLGWKLGAVVAALVGGFLGVFFLRLGIMILGGLCGVGITFLIKGTGLIKNSTTLTIIGLVLVIVLGIAAAFASDLIIIVATSFSGAVLFMVGLDFFVKTGFGSFILNFNFKQPLQVTNSHVTIMLISTLILAVIGFFFQQRVFNRSQ</sequence>
<gene>
    <name evidence="1" type="ORF">DSO57_1021574</name>
</gene>
<evidence type="ECO:0000313" key="1">
    <source>
        <dbReference type="EMBL" id="KAJ9065252.1"/>
    </source>
</evidence>
<dbReference type="EMBL" id="QTSX02004365">
    <property type="protein sequence ID" value="KAJ9065252.1"/>
    <property type="molecule type" value="Genomic_DNA"/>
</dbReference>
<keyword evidence="2" id="KW-1185">Reference proteome</keyword>
<evidence type="ECO:0000313" key="2">
    <source>
        <dbReference type="Proteomes" id="UP001165960"/>
    </source>
</evidence>
<name>A0ACC2ST03_9FUNG</name>
<comment type="caution">
    <text evidence="1">The sequence shown here is derived from an EMBL/GenBank/DDBJ whole genome shotgun (WGS) entry which is preliminary data.</text>
</comment>
<accession>A0ACC2ST03</accession>
<dbReference type="Proteomes" id="UP001165960">
    <property type="component" value="Unassembled WGS sequence"/>
</dbReference>